<dbReference type="AlphaFoldDB" id="A0A1Y2K3A8"/>
<evidence type="ECO:0000256" key="2">
    <source>
        <dbReference type="ARBA" id="ARBA00023002"/>
    </source>
</evidence>
<proteinExistence type="inferred from homology"/>
<reference evidence="6 7" key="1">
    <citation type="journal article" date="2016" name="BMC Genomics">
        <title>Combined genomic and structural analyses of a cultured magnetotactic bacterium reveals its niche adaptation to a dynamic environment.</title>
        <authorList>
            <person name="Araujo A.C."/>
            <person name="Morillo V."/>
            <person name="Cypriano J."/>
            <person name="Teixeira L.C."/>
            <person name="Leao P."/>
            <person name="Lyra S."/>
            <person name="Almeida L.G."/>
            <person name="Bazylinski D.A."/>
            <person name="Vasconcellos A.T."/>
            <person name="Abreu F."/>
            <person name="Lins U."/>
        </authorList>
    </citation>
    <scope>NUCLEOTIDE SEQUENCE [LARGE SCALE GENOMIC DNA]</scope>
    <source>
        <strain evidence="6 7">IT-1</strain>
    </source>
</reference>
<dbReference type="SUPFAM" id="SSF52413">
    <property type="entry name" value="UDP-glucose/GDP-mannose dehydrogenase C-terminal domain"/>
    <property type="match status" value="1"/>
</dbReference>
<dbReference type="GO" id="GO:0051287">
    <property type="term" value="F:NAD binding"/>
    <property type="evidence" value="ECO:0007669"/>
    <property type="project" value="InterPro"/>
</dbReference>
<keyword evidence="2" id="KW-0560">Oxidoreductase</keyword>
<keyword evidence="7" id="KW-1185">Reference proteome</keyword>
<dbReference type="InterPro" id="IPR014026">
    <property type="entry name" value="UDP-Glc/GDP-Man_DH_dimer"/>
</dbReference>
<dbReference type="SUPFAM" id="SSF48179">
    <property type="entry name" value="6-phosphogluconate dehydrogenase C-terminal domain-like"/>
    <property type="match status" value="1"/>
</dbReference>
<dbReference type="SUPFAM" id="SSF51735">
    <property type="entry name" value="NAD(P)-binding Rossmann-fold domains"/>
    <property type="match status" value="1"/>
</dbReference>
<organism evidence="6 7">
    <name type="scientific">Magnetofaba australis IT-1</name>
    <dbReference type="NCBI Taxonomy" id="1434232"/>
    <lineage>
        <taxon>Bacteria</taxon>
        <taxon>Pseudomonadati</taxon>
        <taxon>Pseudomonadota</taxon>
        <taxon>Magnetococcia</taxon>
        <taxon>Magnetococcales</taxon>
        <taxon>Magnetococcaceae</taxon>
        <taxon>Magnetofaba</taxon>
    </lineage>
</organism>
<dbReference type="Pfam" id="PF00984">
    <property type="entry name" value="UDPG_MGDP_dh"/>
    <property type="match status" value="1"/>
</dbReference>
<dbReference type="InterPro" id="IPR036220">
    <property type="entry name" value="UDP-Glc/GDP-Man_DH_C_sf"/>
</dbReference>
<keyword evidence="3" id="KW-0520">NAD</keyword>
<dbReference type="PANTHER" id="PTHR43491:SF2">
    <property type="entry name" value="UDP-N-ACETYL-D-MANNOSAMINE DEHYDROGENASE"/>
    <property type="match status" value="1"/>
</dbReference>
<dbReference type="InterPro" id="IPR014027">
    <property type="entry name" value="UDP-Glc/GDP-Man_DH_C"/>
</dbReference>
<dbReference type="Proteomes" id="UP000194003">
    <property type="component" value="Unassembled WGS sequence"/>
</dbReference>
<evidence type="ECO:0000313" key="6">
    <source>
        <dbReference type="EMBL" id="OSM02116.1"/>
    </source>
</evidence>
<name>A0A1Y2K3A8_9PROT</name>
<dbReference type="PANTHER" id="PTHR43491">
    <property type="entry name" value="UDP-N-ACETYL-D-MANNOSAMINE DEHYDROGENASE"/>
    <property type="match status" value="1"/>
</dbReference>
<dbReference type="RefSeq" id="WP_085444605.1">
    <property type="nucleotide sequence ID" value="NZ_LVJN01000020.1"/>
</dbReference>
<evidence type="ECO:0000256" key="4">
    <source>
        <dbReference type="PIRNR" id="PIRNR000124"/>
    </source>
</evidence>
<dbReference type="PIRSF" id="PIRSF000124">
    <property type="entry name" value="UDPglc_GDPman_dh"/>
    <property type="match status" value="1"/>
</dbReference>
<dbReference type="Pfam" id="PF03721">
    <property type="entry name" value="UDPG_MGDP_dh_N"/>
    <property type="match status" value="1"/>
</dbReference>
<dbReference type="InterPro" id="IPR001732">
    <property type="entry name" value="UDP-Glc/GDP-Man_DH_N"/>
</dbReference>
<gene>
    <name evidence="6" type="ORF">MAIT1_02206</name>
</gene>
<dbReference type="InterPro" id="IPR036291">
    <property type="entry name" value="NAD(P)-bd_dom_sf"/>
</dbReference>
<evidence type="ECO:0000256" key="3">
    <source>
        <dbReference type="ARBA" id="ARBA00023027"/>
    </source>
</evidence>
<dbReference type="STRING" id="1434232.MAIT1_02206"/>
<dbReference type="InterPro" id="IPR017476">
    <property type="entry name" value="UDP-Glc/GDP-Man"/>
</dbReference>
<dbReference type="InterPro" id="IPR028359">
    <property type="entry name" value="UDP_ManNAc/GlcNAc_DH"/>
</dbReference>
<dbReference type="GO" id="GO:0016628">
    <property type="term" value="F:oxidoreductase activity, acting on the CH-CH group of donors, NAD or NADP as acceptor"/>
    <property type="evidence" value="ECO:0007669"/>
    <property type="project" value="InterPro"/>
</dbReference>
<evidence type="ECO:0000259" key="5">
    <source>
        <dbReference type="SMART" id="SM00984"/>
    </source>
</evidence>
<feature type="domain" description="UDP-glucose/GDP-mannose dehydrogenase C-terminal" evidence="5">
    <location>
        <begin position="317"/>
        <end position="413"/>
    </location>
</feature>
<dbReference type="GO" id="GO:0000271">
    <property type="term" value="P:polysaccharide biosynthetic process"/>
    <property type="evidence" value="ECO:0007669"/>
    <property type="project" value="InterPro"/>
</dbReference>
<dbReference type="EMBL" id="LVJN01000020">
    <property type="protein sequence ID" value="OSM02116.1"/>
    <property type="molecule type" value="Genomic_DNA"/>
</dbReference>
<dbReference type="SMART" id="SM00984">
    <property type="entry name" value="UDPG_MGDP_dh_C"/>
    <property type="match status" value="1"/>
</dbReference>
<accession>A0A1Y2K3A8</accession>
<dbReference type="PIRSF" id="PIRSF500136">
    <property type="entry name" value="UDP_ManNAc_DH"/>
    <property type="match status" value="1"/>
</dbReference>
<sequence length="435" mass="46272">MKIVVVGGGKMGLPLGCAFAMRGAEVTICDINPQIVADINTGRSPHDEPGLPEAVASLHAAGRLSASQNTTEATREAEAVVILVSALLTSDRDIDFGNLDAATEAVAAGLQPGTLVCYETTVPVGACRTRFANRLAIGSGLKCGAEDGFHLAFSPERVKSRLVFEKLLTTPKIVGGWNSEAATRAARFYGAWLGAQTTNVETLEAAEFVKLSGMIYRDANIAIANELAAYAEDHGLDFNLIREAANTDNETFLLLHGIGVGGHCTPVYPYFLIRASERAGKPQRFAALAREINEAQPRRQCERLAAAIGGLEGKKAHILGLAFRPQIAESSHSSAFAIHDALVSLGAGVTLDDPCFSDREIKAYGFEAASMAEAKPDVVILNTAHPEFLNPDFAQWREDGVSAVLDGRNVWSRAEALKAGLHWVAVGEPTGSPKR</sequence>
<dbReference type="InterPro" id="IPR008927">
    <property type="entry name" value="6-PGluconate_DH-like_C_sf"/>
</dbReference>
<comment type="similarity">
    <text evidence="1 4">Belongs to the UDP-glucose/GDP-mannose dehydrogenase family.</text>
</comment>
<comment type="caution">
    <text evidence="6">The sequence shown here is derived from an EMBL/GenBank/DDBJ whole genome shotgun (WGS) entry which is preliminary data.</text>
</comment>
<evidence type="ECO:0000313" key="7">
    <source>
        <dbReference type="Proteomes" id="UP000194003"/>
    </source>
</evidence>
<evidence type="ECO:0000256" key="1">
    <source>
        <dbReference type="ARBA" id="ARBA00006601"/>
    </source>
</evidence>
<dbReference type="OrthoDB" id="9803238at2"/>
<dbReference type="GO" id="GO:0016616">
    <property type="term" value="F:oxidoreductase activity, acting on the CH-OH group of donors, NAD or NADP as acceptor"/>
    <property type="evidence" value="ECO:0007669"/>
    <property type="project" value="InterPro"/>
</dbReference>
<protein>
    <submittedName>
        <fullName evidence="6">Putative nucleotide sugar dehydrogenase</fullName>
    </submittedName>
</protein>
<dbReference type="Pfam" id="PF03720">
    <property type="entry name" value="UDPG_MGDP_dh_C"/>
    <property type="match status" value="1"/>
</dbReference>
<dbReference type="NCBIfam" id="TIGR03026">
    <property type="entry name" value="NDP-sugDHase"/>
    <property type="match status" value="1"/>
</dbReference>
<dbReference type="Gene3D" id="3.40.50.720">
    <property type="entry name" value="NAD(P)-binding Rossmann-like Domain"/>
    <property type="match status" value="2"/>
</dbReference>